<protein>
    <recommendedName>
        <fullName evidence="3">Sulfatase-like hydrolase/transferase</fullName>
    </recommendedName>
</protein>
<name>A0A6B0GQN2_9EURY</name>
<dbReference type="RefSeq" id="WP_158204118.1">
    <property type="nucleotide sequence ID" value="NZ_WSZK01000015.1"/>
</dbReference>
<dbReference type="OrthoDB" id="100846at2157"/>
<dbReference type="AlphaFoldDB" id="A0A6B0GQN2"/>
<comment type="caution">
    <text evidence="1">The sequence shown here is derived from an EMBL/GenBank/DDBJ whole genome shotgun (WGS) entry which is preliminary data.</text>
</comment>
<accession>A0A6B0GQN2</accession>
<organism evidence="1 2">
    <name type="scientific">Halomarina oriensis</name>
    <dbReference type="NCBI Taxonomy" id="671145"/>
    <lineage>
        <taxon>Archaea</taxon>
        <taxon>Methanobacteriati</taxon>
        <taxon>Methanobacteriota</taxon>
        <taxon>Stenosarchaea group</taxon>
        <taxon>Halobacteria</taxon>
        <taxon>Halobacteriales</taxon>
        <taxon>Natronomonadaceae</taxon>
        <taxon>Halomarina</taxon>
    </lineage>
</organism>
<dbReference type="Proteomes" id="UP000451471">
    <property type="component" value="Unassembled WGS sequence"/>
</dbReference>
<evidence type="ECO:0000313" key="2">
    <source>
        <dbReference type="Proteomes" id="UP000451471"/>
    </source>
</evidence>
<proteinExistence type="predicted"/>
<keyword evidence="2" id="KW-1185">Reference proteome</keyword>
<sequence>MLPDRYSLANLRRALSDPNLLLREPRRFAHSLSYRINEFFYSRQSREEVVLAEEDWDVLVILDGCRYDLFAGQTVVDGTLSKRYSSASESWEYMQDNFVGRTFHDTVYITANPHWYKLADDVFHDVVDMLELDWDDDLHTVHPADVVERAKRVDREYPDKRLVVHFMQPHFPFIGPASENISHKGLSRELGVNETGEMNIWRNLELTDDHDPAAVVEAYEENLELTLPHVRELCESITGRTVVTADHGNLVGERLWPIPIRGYGHPRDLHAPGLVTVPWLVCEDERRAVRSDPPEAVERQDDGTIEERLSALGYV</sequence>
<gene>
    <name evidence="1" type="ORF">GQS65_08020</name>
</gene>
<evidence type="ECO:0008006" key="3">
    <source>
        <dbReference type="Google" id="ProtNLM"/>
    </source>
</evidence>
<dbReference type="InterPro" id="IPR017850">
    <property type="entry name" value="Alkaline_phosphatase_core_sf"/>
</dbReference>
<reference evidence="1 2" key="1">
    <citation type="submission" date="2019-12" db="EMBL/GenBank/DDBJ databases">
        <title>Halocatena pleomorpha gen. nov. sp. nov., an extremely halophilic archaeon of family Halobacteriaceae isolated from saltpan soil.</title>
        <authorList>
            <person name="Pal Y."/>
            <person name="Verma A."/>
            <person name="Krishnamurthi S."/>
            <person name="Kumar P."/>
        </authorList>
    </citation>
    <scope>NUCLEOTIDE SEQUENCE [LARGE SCALE GENOMIC DNA]</scope>
    <source>
        <strain evidence="1 2">JCM 16495</strain>
    </source>
</reference>
<dbReference type="EMBL" id="WSZK01000015">
    <property type="protein sequence ID" value="MWG34435.1"/>
    <property type="molecule type" value="Genomic_DNA"/>
</dbReference>
<dbReference type="Gene3D" id="3.40.720.10">
    <property type="entry name" value="Alkaline Phosphatase, subunit A"/>
    <property type="match status" value="1"/>
</dbReference>
<evidence type="ECO:0000313" key="1">
    <source>
        <dbReference type="EMBL" id="MWG34435.1"/>
    </source>
</evidence>